<dbReference type="Proteomes" id="UP000008143">
    <property type="component" value="Chromosome 7"/>
</dbReference>
<evidence type="ECO:0000256" key="2">
    <source>
        <dbReference type="ARBA" id="ARBA00038331"/>
    </source>
</evidence>
<dbReference type="Xenbase" id="XB-GENE-29086559">
    <property type="gene designation" value="LOC101732907"/>
</dbReference>
<sequence>MLLLLGLMLLYSADCADLPCTAMPGLMKQLDAGNGELCGVTDNGNIFRWTNQNWVQLPGQMRHVTVGPAGLWAVTQDYNIYNMRDNNWVQVTGLLQQIDAGGDKFLVGTNFNDNVFCVNQDAIDSKATSLPWSSLDRTLRYYSCGPLGCWGVNSDNQTFYRYSVTPTNCLGSQWSQVDGSLVMVEAGTDGSVYGVDPEGNVYKREGICPKNPTGISWTQLDLCSRIKHVSYDAGYLYLVTQMGHVLKCALPESMAANLL</sequence>
<feature type="signal peptide" evidence="3">
    <location>
        <begin position="1"/>
        <end position="15"/>
    </location>
</feature>
<dbReference type="OrthoDB" id="166585at2759"/>
<keyword evidence="3" id="KW-0732">Signal</keyword>
<comment type="similarity">
    <text evidence="2">Belongs to the tectonin family.</text>
</comment>
<dbReference type="InterPro" id="IPR006624">
    <property type="entry name" value="Beta-propeller_rpt_TECPR"/>
</dbReference>
<evidence type="ECO:0000256" key="1">
    <source>
        <dbReference type="ARBA" id="ARBA00022734"/>
    </source>
</evidence>
<dbReference type="GeneID" id="101732907"/>
<organism evidence="4">
    <name type="scientific">Xenopus tropicalis</name>
    <name type="common">Western clawed frog</name>
    <name type="synonym">Silurana tropicalis</name>
    <dbReference type="NCBI Taxonomy" id="8364"/>
    <lineage>
        <taxon>Eukaryota</taxon>
        <taxon>Metazoa</taxon>
        <taxon>Chordata</taxon>
        <taxon>Craniata</taxon>
        <taxon>Vertebrata</taxon>
        <taxon>Euteleostomi</taxon>
        <taxon>Amphibia</taxon>
        <taxon>Batrachia</taxon>
        <taxon>Anura</taxon>
        <taxon>Pipoidea</taxon>
        <taxon>Pipidae</taxon>
        <taxon>Xenopodinae</taxon>
        <taxon>Xenopus</taxon>
        <taxon>Silurana</taxon>
    </lineage>
</organism>
<dbReference type="KEGG" id="xtr:101732907"/>
<dbReference type="RefSeq" id="XP_031762547.1">
    <property type="nucleotide sequence ID" value="XM_031906687.1"/>
</dbReference>
<dbReference type="InterPro" id="IPR011044">
    <property type="entry name" value="Quino_amine_DH_bsu"/>
</dbReference>
<dbReference type="Bgee" id="ENSXETG00000039529">
    <property type="expression patterns" value="Expressed in multicellular organism and 1 other cell type or tissue"/>
</dbReference>
<evidence type="ECO:0000313" key="7">
    <source>
        <dbReference type="Xenbase" id="XB-GENE-29086559"/>
    </source>
</evidence>
<keyword evidence="5" id="KW-1185">Reference proteome</keyword>
<evidence type="ECO:0000313" key="6">
    <source>
        <dbReference type="RefSeq" id="XP_031762547.1"/>
    </source>
</evidence>
<dbReference type="SUPFAM" id="SSF50969">
    <property type="entry name" value="YVTN repeat-like/Quinoprotein amine dehydrogenase"/>
    <property type="match status" value="1"/>
</dbReference>
<reference evidence="6" key="3">
    <citation type="submission" date="2025-04" db="UniProtKB">
        <authorList>
            <consortium name="RefSeq"/>
        </authorList>
    </citation>
    <scope>IDENTIFICATION</scope>
    <source>
        <strain evidence="6">Nigerian</strain>
        <tissue evidence="6">Liver and blood</tissue>
    </source>
</reference>
<dbReference type="AGR" id="Xenbase:XB-GENE-29086559"/>
<dbReference type="PANTHER" id="PTHR23250">
    <property type="entry name" value="DYSFERLIN-RELATED"/>
    <property type="match status" value="1"/>
</dbReference>
<keyword evidence="1" id="KW-0430">Lectin</keyword>
<evidence type="ECO:0000313" key="4">
    <source>
        <dbReference type="Ensembl" id="ENSXETP00000079321"/>
    </source>
</evidence>
<proteinExistence type="inferred from homology"/>
<dbReference type="InterPro" id="IPR051513">
    <property type="entry name" value="Tectonin_beta-prop"/>
</dbReference>
<dbReference type="AlphaFoldDB" id="A0A6I8R3Q3"/>
<dbReference type="PANTHER" id="PTHR23250:SF3">
    <property type="entry name" value="FISH-EGG LECTIN-LIKE ISOFORM X1-RELATED"/>
    <property type="match status" value="1"/>
</dbReference>
<dbReference type="GeneTree" id="ENSGT00510000047886"/>
<gene>
    <name evidence="4 6 7" type="primary">LOC101732907</name>
</gene>
<dbReference type="Pfam" id="PF19193">
    <property type="entry name" value="Tectonin"/>
    <property type="match status" value="1"/>
</dbReference>
<feature type="chain" id="PRO_5044634024" evidence="3">
    <location>
        <begin position="16"/>
        <end position="259"/>
    </location>
</feature>
<accession>A0A6I8R3Q3</accession>
<name>A0A6I8R3Q3_XENTR</name>
<reference evidence="4" key="1">
    <citation type="journal article" date="2010" name="Science">
        <title>The genome of the Western clawed frog Xenopus tropicalis.</title>
        <authorList>
            <person name="Hellsten U."/>
            <person name="Harland R.M."/>
            <person name="Gilchrist M.J."/>
            <person name="Hendrix D."/>
            <person name="Jurka J."/>
            <person name="Kapitonov V."/>
            <person name="Ovcharenko I."/>
            <person name="Putnam N.H."/>
            <person name="Shu S."/>
            <person name="Taher L."/>
            <person name="Blitz I.L."/>
            <person name="Blumberg B."/>
            <person name="Dichmann D.S."/>
            <person name="Dubchak I."/>
            <person name="Amaya E."/>
            <person name="Detter J.C."/>
            <person name="Fletcher R."/>
            <person name="Gerhard D.S."/>
            <person name="Goodstein D."/>
            <person name="Graves T."/>
            <person name="Grigoriev I.V."/>
            <person name="Grimwood J."/>
            <person name="Kawashima T."/>
            <person name="Lindquist E."/>
            <person name="Lucas S.M."/>
            <person name="Mead P.E."/>
            <person name="Mitros T."/>
            <person name="Ogino H."/>
            <person name="Ohta Y."/>
            <person name="Poliakov A.V."/>
            <person name="Pollet N."/>
            <person name="Robert J."/>
            <person name="Salamov A."/>
            <person name="Sater A.K."/>
            <person name="Schmutz J."/>
            <person name="Terry A."/>
            <person name="Vize P.D."/>
            <person name="Warren W.C."/>
            <person name="Wells D."/>
            <person name="Wills A."/>
            <person name="Wilson R.K."/>
            <person name="Zimmerman L.B."/>
            <person name="Zorn A.M."/>
            <person name="Grainger R."/>
            <person name="Grammer T."/>
            <person name="Khokha M.K."/>
            <person name="Richardson P.M."/>
            <person name="Rokhsar D.S."/>
        </authorList>
    </citation>
    <scope>NUCLEOTIDE SEQUENCE [LARGE SCALE GENOMIC DNA]</scope>
    <source>
        <strain evidence="4">Nigerian</strain>
    </source>
</reference>
<evidence type="ECO:0000256" key="3">
    <source>
        <dbReference type="SAM" id="SignalP"/>
    </source>
</evidence>
<reference evidence="4" key="2">
    <citation type="submission" date="2020-05" db="UniProtKB">
        <authorList>
            <consortium name="Ensembl"/>
        </authorList>
    </citation>
    <scope>IDENTIFICATION</scope>
</reference>
<dbReference type="Ensembl" id="ENSXETT00000092505">
    <property type="protein sequence ID" value="ENSXETP00000079321"/>
    <property type="gene ID" value="ENSXETG00000039529"/>
</dbReference>
<dbReference type="SMART" id="SM00706">
    <property type="entry name" value="TECPR"/>
    <property type="match status" value="6"/>
</dbReference>
<evidence type="ECO:0000313" key="5">
    <source>
        <dbReference type="Proteomes" id="UP000008143"/>
    </source>
</evidence>
<dbReference type="OMA" id="NSHIAWF"/>
<protein>
    <submittedName>
        <fullName evidence="4 6">Fish-egg lectin</fullName>
    </submittedName>
</protein>
<dbReference type="GO" id="GO:0030246">
    <property type="term" value="F:carbohydrate binding"/>
    <property type="evidence" value="ECO:0007669"/>
    <property type="project" value="UniProtKB-KW"/>
</dbReference>